<dbReference type="Proteomes" id="UP000308267">
    <property type="component" value="Unassembled WGS sequence"/>
</dbReference>
<dbReference type="EMBL" id="SJOL01004338">
    <property type="protein sequence ID" value="TGZ71735.1"/>
    <property type="molecule type" value="Genomic_DNA"/>
</dbReference>
<name>A0A4S2M5Z0_OPIFE</name>
<proteinExistence type="predicted"/>
<comment type="caution">
    <text evidence="1">The sequence shown here is derived from an EMBL/GenBank/DDBJ whole genome shotgun (WGS) entry which is preliminary data.</text>
</comment>
<accession>A0A4S2M5Z0</accession>
<organism evidence="1 2">
    <name type="scientific">Opisthorchis felineus</name>
    <dbReference type="NCBI Taxonomy" id="147828"/>
    <lineage>
        <taxon>Eukaryota</taxon>
        <taxon>Metazoa</taxon>
        <taxon>Spiralia</taxon>
        <taxon>Lophotrochozoa</taxon>
        <taxon>Platyhelminthes</taxon>
        <taxon>Trematoda</taxon>
        <taxon>Digenea</taxon>
        <taxon>Opisthorchiida</taxon>
        <taxon>Opisthorchiata</taxon>
        <taxon>Opisthorchiidae</taxon>
        <taxon>Opisthorchis</taxon>
    </lineage>
</organism>
<reference evidence="1 2" key="1">
    <citation type="journal article" date="2019" name="BMC Genomics">
        <title>New insights from Opisthorchis felineus genome: update on genomics of the epidemiologically important liver flukes.</title>
        <authorList>
            <person name="Ershov N.I."/>
            <person name="Mordvinov V.A."/>
            <person name="Prokhortchouk E.B."/>
            <person name="Pakharukova M.Y."/>
            <person name="Gunbin K.V."/>
            <person name="Ustyantsev K."/>
            <person name="Genaev M.A."/>
            <person name="Blinov A.G."/>
            <person name="Mazur A."/>
            <person name="Boulygina E."/>
            <person name="Tsygankova S."/>
            <person name="Khrameeva E."/>
            <person name="Chekanov N."/>
            <person name="Fan G."/>
            <person name="Xiao A."/>
            <person name="Zhang H."/>
            <person name="Xu X."/>
            <person name="Yang H."/>
            <person name="Solovyev V."/>
            <person name="Lee S.M."/>
            <person name="Liu X."/>
            <person name="Afonnikov D.A."/>
            <person name="Skryabin K.G."/>
        </authorList>
    </citation>
    <scope>NUCLEOTIDE SEQUENCE [LARGE SCALE GENOMIC DNA]</scope>
    <source>
        <strain evidence="1">AK-0245</strain>
        <tissue evidence="1">Whole organism</tissue>
    </source>
</reference>
<protein>
    <submittedName>
        <fullName evidence="1">Uncharacterized protein</fullName>
    </submittedName>
</protein>
<sequence length="108" mass="12724">MSEQMLDTDGTHRLAVEPCDRNDKYVAIYLRKKTRKKNLNAMSYIPLLLNMLSKIRQLYVYGFAELSIFTCKFLFYYTKEDKPSNQETCIHCETNKLISPENENCRAL</sequence>
<evidence type="ECO:0000313" key="1">
    <source>
        <dbReference type="EMBL" id="TGZ71735.1"/>
    </source>
</evidence>
<evidence type="ECO:0000313" key="2">
    <source>
        <dbReference type="Proteomes" id="UP000308267"/>
    </source>
</evidence>
<keyword evidence="2" id="KW-1185">Reference proteome</keyword>
<gene>
    <name evidence="1" type="ORF">CRM22_002452</name>
</gene>
<dbReference type="AlphaFoldDB" id="A0A4S2M5Z0"/>